<feature type="domain" description="VOC" evidence="1">
    <location>
        <begin position="2"/>
        <end position="117"/>
    </location>
</feature>
<dbReference type="RefSeq" id="WP_115729784.1">
    <property type="nucleotide sequence ID" value="NZ_BAAAVY010000033.1"/>
</dbReference>
<dbReference type="InterPro" id="IPR037523">
    <property type="entry name" value="VOC_core"/>
</dbReference>
<evidence type="ECO:0000313" key="3">
    <source>
        <dbReference type="Proteomes" id="UP000254701"/>
    </source>
</evidence>
<dbReference type="EMBL" id="UFSM01000001">
    <property type="protein sequence ID" value="SUU87249.1"/>
    <property type="molecule type" value="Genomic_DNA"/>
</dbReference>
<organism evidence="2 3">
    <name type="scientific">Aminobacter aminovorans</name>
    <name type="common">Chelatobacter heintzii</name>
    <dbReference type="NCBI Taxonomy" id="83263"/>
    <lineage>
        <taxon>Bacteria</taxon>
        <taxon>Pseudomonadati</taxon>
        <taxon>Pseudomonadota</taxon>
        <taxon>Alphaproteobacteria</taxon>
        <taxon>Hyphomicrobiales</taxon>
        <taxon>Phyllobacteriaceae</taxon>
        <taxon>Aminobacter</taxon>
    </lineage>
</organism>
<dbReference type="InterPro" id="IPR004360">
    <property type="entry name" value="Glyas_Fos-R_dOase_dom"/>
</dbReference>
<dbReference type="SUPFAM" id="SSF54593">
    <property type="entry name" value="Glyoxalase/Bleomycin resistance protein/Dihydroxybiphenyl dioxygenase"/>
    <property type="match status" value="1"/>
</dbReference>
<dbReference type="Pfam" id="PF00903">
    <property type="entry name" value="Glyoxalase"/>
    <property type="match status" value="1"/>
</dbReference>
<dbReference type="Gene3D" id="3.30.720.110">
    <property type="match status" value="1"/>
</dbReference>
<dbReference type="OrthoDB" id="9798201at2"/>
<dbReference type="InterPro" id="IPR029068">
    <property type="entry name" value="Glyas_Bleomycin-R_OHBP_Dase"/>
</dbReference>
<evidence type="ECO:0000259" key="1">
    <source>
        <dbReference type="PROSITE" id="PS51819"/>
    </source>
</evidence>
<reference evidence="2 3" key="1">
    <citation type="submission" date="2018-06" db="EMBL/GenBank/DDBJ databases">
        <authorList>
            <consortium name="Pathogen Informatics"/>
            <person name="Doyle S."/>
        </authorList>
    </citation>
    <scope>NUCLEOTIDE SEQUENCE [LARGE SCALE GENOMIC DNA]</scope>
    <source>
        <strain evidence="2 3">NCTC10684</strain>
    </source>
</reference>
<evidence type="ECO:0000313" key="2">
    <source>
        <dbReference type="EMBL" id="SUU87249.1"/>
    </source>
</evidence>
<gene>
    <name evidence="2" type="ORF">NCTC10684_00441</name>
</gene>
<dbReference type="AlphaFoldDB" id="A0A380WDY5"/>
<proteinExistence type="predicted"/>
<protein>
    <submittedName>
        <fullName evidence="2">Glyoxalase-like domain</fullName>
    </submittedName>
</protein>
<name>A0A380WDY5_AMIAI</name>
<dbReference type="Gene3D" id="3.30.720.120">
    <property type="match status" value="1"/>
</dbReference>
<dbReference type="PROSITE" id="PS51819">
    <property type="entry name" value="VOC"/>
    <property type="match status" value="1"/>
</dbReference>
<accession>A0A380WDY5</accession>
<sequence length="136" mass="15233">MRPKTASPCITTKLVAETRDFYLRYFGARAVFDCGWFVSLEFETGLSLQFMEPQGGQPLCNTAGLTYNFCVDDVDDDHRLVTAAGLVPVMPIEDHPWGDRGFAIQDPNGIMLYIYSNRAPSAEFRQFYAPGAGHDR</sequence>
<dbReference type="Proteomes" id="UP000254701">
    <property type="component" value="Unassembled WGS sequence"/>
</dbReference>